<evidence type="ECO:0000313" key="4">
    <source>
        <dbReference type="Proteomes" id="UP000321464"/>
    </source>
</evidence>
<dbReference type="Proteomes" id="UP000321464">
    <property type="component" value="Unassembled WGS sequence"/>
</dbReference>
<dbReference type="PANTHER" id="PTHR22642">
    <property type="entry name" value="IMIDAZOLONEPROPIONASE"/>
    <property type="match status" value="1"/>
</dbReference>
<dbReference type="CDD" id="cd01300">
    <property type="entry name" value="YtcJ_like"/>
    <property type="match status" value="1"/>
</dbReference>
<feature type="chain" id="PRO_5021802230" evidence="1">
    <location>
        <begin position="28"/>
        <end position="581"/>
    </location>
</feature>
<keyword evidence="4" id="KW-1185">Reference proteome</keyword>
<dbReference type="Gene3D" id="3.20.20.140">
    <property type="entry name" value="Metal-dependent hydrolases"/>
    <property type="match status" value="1"/>
</dbReference>
<evidence type="ECO:0000256" key="1">
    <source>
        <dbReference type="SAM" id="SignalP"/>
    </source>
</evidence>
<dbReference type="OrthoDB" id="9811399at2"/>
<dbReference type="RefSeq" id="WP_147157916.1">
    <property type="nucleotide sequence ID" value="NZ_BJYR01000002.1"/>
</dbReference>
<evidence type="ECO:0000313" key="3">
    <source>
        <dbReference type="EMBL" id="GEN98533.1"/>
    </source>
</evidence>
<evidence type="ECO:0000259" key="2">
    <source>
        <dbReference type="Pfam" id="PF07969"/>
    </source>
</evidence>
<sequence>MANSRRIGLWSGLVAASLALPAGPANAKEAVDLILHHGQVITVDRAFTLKTAVAVKGDRIVAVGGEELLEAYSAPKVIDLAGKTLMPGFIDTHVHPKPVSPNDIAVEEAKSIAEVQAMLRTKAKELGPGKWITGYGWQESNFTEKRNLSRADLDAAAPNNPVALLRAGSHSAAYNTAAFKIAKVDKSTPEPATGLIERGPDGEPSGIIRERMDVVSKFIPDPGWDAMRGPTITWLKQMLALGITSFHDASGTIDDEPVGKGGTDSKDLDPLWGASNMTWKRAREVYAAMGDQLPRITMYIIHPGAERLKAFPYHTGYGDNRLRLGAIGENAVDGGFTGPTAWLLADYKGQPGFRGKGRFTDAELQELVDSAAKLGWQMGLHAIGDAAIVQTINAYHNALNSIPDPAHEPNDRRWFTDHFTIMPPDATMALMAQDHVMISQQPNFLYNLDDRYAALLDDWRLAHNNAISTPVYKFGLFMAFASDNLPIGPLVGLYAATTRKGPSGVARGPEEAVNRAEAIRMYTANGAYLSWEENEKGTLEPGKLADMIVLPFDPLTAPEQTFLTGKVDMTFVGGKLVYQRK</sequence>
<dbReference type="SUPFAM" id="SSF51556">
    <property type="entry name" value="Metallo-dependent hydrolases"/>
    <property type="match status" value="1"/>
</dbReference>
<keyword evidence="1" id="KW-0732">Signal</keyword>
<dbReference type="InterPro" id="IPR013108">
    <property type="entry name" value="Amidohydro_3"/>
</dbReference>
<dbReference type="AlphaFoldDB" id="A0A512AFS3"/>
<name>A0A512AFS3_9SPHN</name>
<dbReference type="InterPro" id="IPR011059">
    <property type="entry name" value="Metal-dep_hydrolase_composite"/>
</dbReference>
<dbReference type="InterPro" id="IPR032466">
    <property type="entry name" value="Metal_Hydrolase"/>
</dbReference>
<protein>
    <submittedName>
        <fullName evidence="3">Amidohydrolase</fullName>
    </submittedName>
</protein>
<dbReference type="Pfam" id="PF07969">
    <property type="entry name" value="Amidohydro_3"/>
    <property type="match status" value="1"/>
</dbReference>
<dbReference type="GO" id="GO:0016810">
    <property type="term" value="F:hydrolase activity, acting on carbon-nitrogen (but not peptide) bonds"/>
    <property type="evidence" value="ECO:0007669"/>
    <property type="project" value="InterPro"/>
</dbReference>
<feature type="domain" description="Amidohydrolase 3" evidence="2">
    <location>
        <begin position="76"/>
        <end position="578"/>
    </location>
</feature>
<dbReference type="Gene3D" id="2.30.40.10">
    <property type="entry name" value="Urease, subunit C, domain 1"/>
    <property type="match status" value="1"/>
</dbReference>
<reference evidence="3 4" key="1">
    <citation type="submission" date="2019-07" db="EMBL/GenBank/DDBJ databases">
        <title>Whole genome shotgun sequence of Novosphingobium sediminis NBRC 106119.</title>
        <authorList>
            <person name="Hosoyama A."/>
            <person name="Uohara A."/>
            <person name="Ohji S."/>
            <person name="Ichikawa N."/>
        </authorList>
    </citation>
    <scope>NUCLEOTIDE SEQUENCE [LARGE SCALE GENOMIC DNA]</scope>
    <source>
        <strain evidence="3 4">NBRC 106119</strain>
    </source>
</reference>
<comment type="caution">
    <text evidence="3">The sequence shown here is derived from an EMBL/GenBank/DDBJ whole genome shotgun (WGS) entry which is preliminary data.</text>
</comment>
<feature type="signal peptide" evidence="1">
    <location>
        <begin position="1"/>
        <end position="27"/>
    </location>
</feature>
<dbReference type="EMBL" id="BJYR01000002">
    <property type="protein sequence ID" value="GEN98533.1"/>
    <property type="molecule type" value="Genomic_DNA"/>
</dbReference>
<dbReference type="PANTHER" id="PTHR22642:SF2">
    <property type="entry name" value="PROTEIN LONG AFTER FAR-RED 3"/>
    <property type="match status" value="1"/>
</dbReference>
<accession>A0A512AFS3</accession>
<dbReference type="InterPro" id="IPR033932">
    <property type="entry name" value="YtcJ-like"/>
</dbReference>
<organism evidence="3 4">
    <name type="scientific">Novosphingobium sediminis</name>
    <dbReference type="NCBI Taxonomy" id="707214"/>
    <lineage>
        <taxon>Bacteria</taxon>
        <taxon>Pseudomonadati</taxon>
        <taxon>Pseudomonadota</taxon>
        <taxon>Alphaproteobacteria</taxon>
        <taxon>Sphingomonadales</taxon>
        <taxon>Sphingomonadaceae</taxon>
        <taxon>Novosphingobium</taxon>
    </lineage>
</organism>
<gene>
    <name evidence="3" type="ORF">NSE01_03660</name>
</gene>
<proteinExistence type="predicted"/>
<dbReference type="Gene3D" id="3.10.310.70">
    <property type="match status" value="1"/>
</dbReference>
<dbReference type="SUPFAM" id="SSF51338">
    <property type="entry name" value="Composite domain of metallo-dependent hydrolases"/>
    <property type="match status" value="1"/>
</dbReference>
<keyword evidence="3" id="KW-0378">Hydrolase</keyword>